<feature type="region of interest" description="Disordered" evidence="1">
    <location>
        <begin position="255"/>
        <end position="274"/>
    </location>
</feature>
<comment type="caution">
    <text evidence="2">The sequence shown here is derived from an EMBL/GenBank/DDBJ whole genome shotgun (WGS) entry which is preliminary data.</text>
</comment>
<dbReference type="EMBL" id="CAJNIZ010016323">
    <property type="protein sequence ID" value="CAE7383987.1"/>
    <property type="molecule type" value="Genomic_DNA"/>
</dbReference>
<sequence>MKSTSLASAAQLRLSRDDRLSQGHHRDSARLYSRNDTFASLHVQRSIALAIANGWRHAEVVPLCQNLRSRSPWTTRPSRPLQTQSSSCPQKIQPANSKASDPEAEAVEEYALMHSSSESEAETTALQVDTDTRTYVCSGPWGSMHVPTAESLQDYTLALPKLGSLAVRKLRAACGAHLGPASFVAVCKAANVFELCLSSISDFAYAYTSSEDLSTFIAKQSQSLWDDLQVTDPEHCPAVARLRRALDLSKAVTRAKDSHPSAAPASTATPPATNVWAEHAPPRLDADAVQRMQSTFKANYPGEHLDNDCMPSIRLLSIVHLWFAPHGTIKWVPWQLRMSQRQYQDIMEARTSRTLRTEAQLVSSALFDETPELSIERAHLSPAWLARAQQIFRNAIALCG</sequence>
<keyword evidence="3" id="KW-1185">Reference proteome</keyword>
<feature type="compositionally biased region" description="Low complexity" evidence="1">
    <location>
        <begin position="69"/>
        <end position="80"/>
    </location>
</feature>
<feature type="region of interest" description="Disordered" evidence="1">
    <location>
        <begin position="69"/>
        <end position="104"/>
    </location>
</feature>
<name>A0A812QJC4_SYMPI</name>
<reference evidence="2" key="1">
    <citation type="submission" date="2021-02" db="EMBL/GenBank/DDBJ databases">
        <authorList>
            <person name="Dougan E. K."/>
            <person name="Rhodes N."/>
            <person name="Thang M."/>
            <person name="Chan C."/>
        </authorList>
    </citation>
    <scope>NUCLEOTIDE SEQUENCE</scope>
</reference>
<feature type="non-terminal residue" evidence="2">
    <location>
        <position position="400"/>
    </location>
</feature>
<dbReference type="OrthoDB" id="445329at2759"/>
<feature type="region of interest" description="Disordered" evidence="1">
    <location>
        <begin position="1"/>
        <end position="28"/>
    </location>
</feature>
<feature type="compositionally biased region" description="Polar residues" evidence="1">
    <location>
        <begin position="81"/>
        <end position="99"/>
    </location>
</feature>
<organism evidence="2 3">
    <name type="scientific">Symbiodinium pilosum</name>
    <name type="common">Dinoflagellate</name>
    <dbReference type="NCBI Taxonomy" id="2952"/>
    <lineage>
        <taxon>Eukaryota</taxon>
        <taxon>Sar</taxon>
        <taxon>Alveolata</taxon>
        <taxon>Dinophyceae</taxon>
        <taxon>Suessiales</taxon>
        <taxon>Symbiodiniaceae</taxon>
        <taxon>Symbiodinium</taxon>
    </lineage>
</organism>
<gene>
    <name evidence="2" type="ORF">SPIL2461_LOCUS9374</name>
</gene>
<protein>
    <submittedName>
        <fullName evidence="2">Uncharacterized protein</fullName>
    </submittedName>
</protein>
<evidence type="ECO:0000313" key="2">
    <source>
        <dbReference type="EMBL" id="CAE7383987.1"/>
    </source>
</evidence>
<proteinExistence type="predicted"/>
<dbReference type="Proteomes" id="UP000649617">
    <property type="component" value="Unassembled WGS sequence"/>
</dbReference>
<dbReference type="AlphaFoldDB" id="A0A812QJC4"/>
<accession>A0A812QJC4</accession>
<feature type="compositionally biased region" description="Low complexity" evidence="1">
    <location>
        <begin position="260"/>
        <end position="273"/>
    </location>
</feature>
<evidence type="ECO:0000256" key="1">
    <source>
        <dbReference type="SAM" id="MobiDB-lite"/>
    </source>
</evidence>
<evidence type="ECO:0000313" key="3">
    <source>
        <dbReference type="Proteomes" id="UP000649617"/>
    </source>
</evidence>
<feature type="compositionally biased region" description="Basic and acidic residues" evidence="1">
    <location>
        <begin position="14"/>
        <end position="28"/>
    </location>
</feature>